<protein>
    <recommendedName>
        <fullName evidence="5">Metallo-beta-lactamase domain-containing protein</fullName>
    </recommendedName>
</protein>
<dbReference type="SMART" id="SM00849">
    <property type="entry name" value="Lactamase_B"/>
    <property type="match status" value="1"/>
</dbReference>
<accession>A0A381UUH7</accession>
<proteinExistence type="inferred from homology"/>
<evidence type="ECO:0000256" key="3">
    <source>
        <dbReference type="ARBA" id="ARBA00022801"/>
    </source>
</evidence>
<gene>
    <name evidence="6" type="ORF">METZ01_LOCUS84659</name>
</gene>
<name>A0A381UUH7_9ZZZZ</name>
<dbReference type="PANTHER" id="PTHR42978:SF6">
    <property type="entry name" value="QUORUM-QUENCHING LACTONASE YTNP-RELATED"/>
    <property type="match status" value="1"/>
</dbReference>
<feature type="domain" description="Metallo-beta-lactamase" evidence="5">
    <location>
        <begin position="56"/>
        <end position="279"/>
    </location>
</feature>
<comment type="similarity">
    <text evidence="1">Belongs to the metallo-beta-lactamase superfamily.</text>
</comment>
<keyword evidence="3" id="KW-0378">Hydrolase</keyword>
<organism evidence="6">
    <name type="scientific">marine metagenome</name>
    <dbReference type="NCBI Taxonomy" id="408172"/>
    <lineage>
        <taxon>unclassified sequences</taxon>
        <taxon>metagenomes</taxon>
        <taxon>ecological metagenomes</taxon>
    </lineage>
</organism>
<dbReference type="InterPro" id="IPR051013">
    <property type="entry name" value="MBL_superfamily_lactonases"/>
</dbReference>
<evidence type="ECO:0000259" key="5">
    <source>
        <dbReference type="SMART" id="SM00849"/>
    </source>
</evidence>
<keyword evidence="4" id="KW-0862">Zinc</keyword>
<evidence type="ECO:0000256" key="2">
    <source>
        <dbReference type="ARBA" id="ARBA00022723"/>
    </source>
</evidence>
<dbReference type="Pfam" id="PF00753">
    <property type="entry name" value="Lactamase_B"/>
    <property type="match status" value="1"/>
</dbReference>
<dbReference type="Gene3D" id="3.60.15.10">
    <property type="entry name" value="Ribonuclease Z/Hydroxyacylglutathione hydrolase-like"/>
    <property type="match status" value="1"/>
</dbReference>
<sequence>MRTQHFGDISVTKILDGTEKFKAAIAFPGIHLDYFHQHLDWIHPFYHFDSESIIISTHSYLIKTPEFTAVVDTCIGNDKNRIGSGPLFKANKGVLSQWNNRSSPYLDNLMQSGVDPKEVDYVMCTHMHADHVGWNTKLQNGHWVPTFPNAKYLFSQIELDGMLEQTGNPFDEYLRLVYEDSVLPIIQSGQSIIIDSDFDLGKGITILPTPGHSPGHYCIELRAHNAHGILTGDVLHNPIQVCYPHWTTMFCEDKEQANKTRMKLVDDLTDSDIIVLAAHFSGTTAGKIVSDSNGTKFNLLD</sequence>
<dbReference type="SUPFAM" id="SSF56281">
    <property type="entry name" value="Metallo-hydrolase/oxidoreductase"/>
    <property type="match status" value="1"/>
</dbReference>
<dbReference type="AlphaFoldDB" id="A0A381UUH7"/>
<dbReference type="PANTHER" id="PTHR42978">
    <property type="entry name" value="QUORUM-QUENCHING LACTONASE YTNP-RELATED-RELATED"/>
    <property type="match status" value="1"/>
</dbReference>
<dbReference type="InterPro" id="IPR036866">
    <property type="entry name" value="RibonucZ/Hydroxyglut_hydro"/>
</dbReference>
<evidence type="ECO:0000256" key="4">
    <source>
        <dbReference type="ARBA" id="ARBA00022833"/>
    </source>
</evidence>
<dbReference type="InterPro" id="IPR001279">
    <property type="entry name" value="Metallo-B-lactamas"/>
</dbReference>
<evidence type="ECO:0000256" key="1">
    <source>
        <dbReference type="ARBA" id="ARBA00007749"/>
    </source>
</evidence>
<keyword evidence="2" id="KW-0479">Metal-binding</keyword>
<dbReference type="GO" id="GO:0046872">
    <property type="term" value="F:metal ion binding"/>
    <property type="evidence" value="ECO:0007669"/>
    <property type="project" value="UniProtKB-KW"/>
</dbReference>
<evidence type="ECO:0000313" key="6">
    <source>
        <dbReference type="EMBL" id="SVA31805.1"/>
    </source>
</evidence>
<dbReference type="GO" id="GO:0016787">
    <property type="term" value="F:hydrolase activity"/>
    <property type="evidence" value="ECO:0007669"/>
    <property type="project" value="UniProtKB-KW"/>
</dbReference>
<dbReference type="EMBL" id="UINC01007170">
    <property type="protein sequence ID" value="SVA31805.1"/>
    <property type="molecule type" value="Genomic_DNA"/>
</dbReference>
<reference evidence="6" key="1">
    <citation type="submission" date="2018-05" db="EMBL/GenBank/DDBJ databases">
        <authorList>
            <person name="Lanie J.A."/>
            <person name="Ng W.-L."/>
            <person name="Kazmierczak K.M."/>
            <person name="Andrzejewski T.M."/>
            <person name="Davidsen T.M."/>
            <person name="Wayne K.J."/>
            <person name="Tettelin H."/>
            <person name="Glass J.I."/>
            <person name="Rusch D."/>
            <person name="Podicherti R."/>
            <person name="Tsui H.-C.T."/>
            <person name="Winkler M.E."/>
        </authorList>
    </citation>
    <scope>NUCLEOTIDE SEQUENCE</scope>
</reference>
<dbReference type="CDD" id="cd16277">
    <property type="entry name" value="metallo-hydrolase-like_MBL-fold"/>
    <property type="match status" value="1"/>
</dbReference>